<accession>A0A0S7XLY0</accession>
<dbReference type="EMBL" id="LIZY01000083">
    <property type="protein sequence ID" value="KPJ63489.1"/>
    <property type="molecule type" value="Genomic_DNA"/>
</dbReference>
<gene>
    <name evidence="2" type="ORF">AMK68_03885</name>
</gene>
<dbReference type="AlphaFoldDB" id="A0A0S7XLY0"/>
<evidence type="ECO:0000256" key="1">
    <source>
        <dbReference type="SAM" id="MobiDB-lite"/>
    </source>
</evidence>
<sequence>MRRRSLKQISYKCPKCGRSTSLREKQIRAAKEMKCSNPRCSHTFNPAEIVGVIGQLDQARRGFGPHATPPTTLRQTERDKR</sequence>
<evidence type="ECO:0000313" key="2">
    <source>
        <dbReference type="EMBL" id="KPJ63489.1"/>
    </source>
</evidence>
<reference evidence="2 3" key="1">
    <citation type="journal article" date="2015" name="Microbiome">
        <title>Genomic resolution of linkages in carbon, nitrogen, and sulfur cycling among widespread estuary sediment bacteria.</title>
        <authorList>
            <person name="Baker B.J."/>
            <person name="Lazar C.S."/>
            <person name="Teske A.P."/>
            <person name="Dick G.J."/>
        </authorList>
    </citation>
    <scope>NUCLEOTIDE SEQUENCE [LARGE SCALE GENOMIC DNA]</scope>
    <source>
        <strain evidence="2">DG_56</strain>
    </source>
</reference>
<comment type="caution">
    <text evidence="2">The sequence shown here is derived from an EMBL/GenBank/DDBJ whole genome shotgun (WGS) entry which is preliminary data.</text>
</comment>
<name>A0A0S7XLY0_9BACT</name>
<evidence type="ECO:0000313" key="3">
    <source>
        <dbReference type="Proteomes" id="UP000052020"/>
    </source>
</evidence>
<dbReference type="Proteomes" id="UP000052020">
    <property type="component" value="Unassembled WGS sequence"/>
</dbReference>
<feature type="region of interest" description="Disordered" evidence="1">
    <location>
        <begin position="60"/>
        <end position="81"/>
    </location>
</feature>
<proteinExistence type="predicted"/>
<protein>
    <submittedName>
        <fullName evidence="2">Uncharacterized protein</fullName>
    </submittedName>
</protein>
<organism evidence="2 3">
    <name type="scientific">candidate division KD3-62 bacterium DG_56</name>
    <dbReference type="NCBI Taxonomy" id="1704032"/>
    <lineage>
        <taxon>Bacteria</taxon>
        <taxon>candidate division KD3-62</taxon>
    </lineage>
</organism>